<sequence>MSFNDAFKCPLCHTRHSFRHCRPFLSAIPSDKEAIVRKYNGCVNCLGLGHRAITCPWNEGCRVCNFAHHSLLHPLDNRREVWLSMTAEVFIHFPGLDETPQKVRVLIDPLREESTLQMGLPSQGPLYPSPVRVVLTSTNNNVRTYTTNLKVLGESDLLEPRHPVDLKCVRKAYLKKAVADPTFEKPGKYNVVLGKPASEGIFLGLPVLSAACHMPKTPSLDGHFSATWSERFK</sequence>
<evidence type="ECO:0000313" key="2">
    <source>
        <dbReference type="RefSeq" id="XP_058988066.1"/>
    </source>
</evidence>
<protein>
    <submittedName>
        <fullName evidence="2">Uncharacterized protein LOC131807058</fullName>
    </submittedName>
</protein>
<accession>A0ABM3VQI9</accession>
<name>A0ABM3VQI9_MUSDO</name>
<evidence type="ECO:0000313" key="1">
    <source>
        <dbReference type="Proteomes" id="UP001652621"/>
    </source>
</evidence>
<keyword evidence="1" id="KW-1185">Reference proteome</keyword>
<proteinExistence type="predicted"/>
<organism evidence="1 2">
    <name type="scientific">Musca domestica</name>
    <name type="common">House fly</name>
    <dbReference type="NCBI Taxonomy" id="7370"/>
    <lineage>
        <taxon>Eukaryota</taxon>
        <taxon>Metazoa</taxon>
        <taxon>Ecdysozoa</taxon>
        <taxon>Arthropoda</taxon>
        <taxon>Hexapoda</taxon>
        <taxon>Insecta</taxon>
        <taxon>Pterygota</taxon>
        <taxon>Neoptera</taxon>
        <taxon>Endopterygota</taxon>
        <taxon>Diptera</taxon>
        <taxon>Brachycera</taxon>
        <taxon>Muscomorpha</taxon>
        <taxon>Muscoidea</taxon>
        <taxon>Muscidae</taxon>
        <taxon>Musca</taxon>
    </lineage>
</organism>
<dbReference type="RefSeq" id="XP_058988066.1">
    <property type="nucleotide sequence ID" value="XM_059132083.1"/>
</dbReference>
<reference evidence="2" key="1">
    <citation type="submission" date="2025-08" db="UniProtKB">
        <authorList>
            <consortium name="RefSeq"/>
        </authorList>
    </citation>
    <scope>IDENTIFICATION</scope>
    <source>
        <strain evidence="2">Aabys</strain>
        <tissue evidence="2">Whole body</tissue>
    </source>
</reference>
<dbReference type="Proteomes" id="UP001652621">
    <property type="component" value="Unplaced"/>
</dbReference>
<dbReference type="GeneID" id="131807058"/>
<gene>
    <name evidence="2" type="primary">LOC131807058</name>
</gene>